<protein>
    <recommendedName>
        <fullName evidence="1">non-specific serine/threonine protein kinase</fullName>
        <ecNumber evidence="1">2.7.11.1</ecNumber>
    </recommendedName>
</protein>
<dbReference type="GO" id="GO:0005829">
    <property type="term" value="C:cytosol"/>
    <property type="evidence" value="ECO:0007669"/>
    <property type="project" value="TreeGrafter"/>
</dbReference>
<keyword evidence="3" id="KW-0808">Transferase</keyword>
<evidence type="ECO:0000313" key="11">
    <source>
        <dbReference type="EMBL" id="VDL61244.1"/>
    </source>
</evidence>
<dbReference type="Gene3D" id="3.30.200.20">
    <property type="entry name" value="Phosphorylase Kinase, domain 1"/>
    <property type="match status" value="2"/>
</dbReference>
<dbReference type="PANTHER" id="PTHR24054">
    <property type="entry name" value="CASEIN KINASE II SUBUNIT ALPHA"/>
    <property type="match status" value="1"/>
</dbReference>
<dbReference type="Gene3D" id="1.10.510.10">
    <property type="entry name" value="Transferase(Phosphotransferase) domain 1"/>
    <property type="match status" value="2"/>
</dbReference>
<dbReference type="GO" id="GO:0005524">
    <property type="term" value="F:ATP binding"/>
    <property type="evidence" value="ECO:0007669"/>
    <property type="project" value="UniProtKB-UniRule"/>
</dbReference>
<dbReference type="InterPro" id="IPR017441">
    <property type="entry name" value="Protein_kinase_ATP_BS"/>
</dbReference>
<evidence type="ECO:0000259" key="10">
    <source>
        <dbReference type="PROSITE" id="PS50011"/>
    </source>
</evidence>
<accession>A0A0R3STZ7</accession>
<dbReference type="OrthoDB" id="6304560at2759"/>
<dbReference type="SMART" id="SM00220">
    <property type="entry name" value="S_TKc"/>
    <property type="match status" value="2"/>
</dbReference>
<sequence>MATVEVVEAPNPYTFRILSSTPKECNMKRKEIKNEKSLKEYTAIGIKHDEFEDIIKRERKILKRLTNCPFITRLRCTISNERERQGWMVYDSFSETQWDSICPSLSITDIKSYIYQILSGIEFCHRKRIVHRNISWSSLHLDINNKRIKIGGWEYAVFRDDIHPMEQDVKMSHFKAPERLLDVFSSCSVLKFDFPVDMWSVGCVLGCFIFRKMYMFDGVDSLMTMLNVVEIIGSKAVLDFIKMYNINYDLPSYDGYDNMAPMDIKKFITEGNKEVATDEAIDLLKNLIVVDPADRFSAERALQHDFFMDYDVSENYLLRWGKPNSIFIVDIGICIGSGSFSSVYKICEAKKTGSQKVVRELAAKYIKYERDKSSERERLAKREIKALKLLHGCPNIIKIHGVLNGGPLDYTCIIMEHLDALKSDAFHFASLEDVRFYLYQLLVALKACHSHGIMHRDVKPANVLINYRTKQLRLIDFGLAEFYTEGRRYNLGIGTIRYLAPEILLDYEACSLFYYHFAVDMWAFGVILASCIFKMRILGSKNVPQLAQVAKLLGTSKLYRFMMKVVINFDPQSIIGTRDLPVKPWQSFVNDDNRDFATEDAINLIDNLLVYDHDKRLTAQQAMQHPFFHPVSTSCELII</sequence>
<dbReference type="Proteomes" id="UP000274504">
    <property type="component" value="Unassembled WGS sequence"/>
</dbReference>
<dbReference type="STRING" id="6216.A0A0R3STZ7"/>
<proteinExistence type="predicted"/>
<evidence type="ECO:0000313" key="12">
    <source>
        <dbReference type="Proteomes" id="UP000274504"/>
    </source>
</evidence>
<dbReference type="EMBL" id="UYSG01011170">
    <property type="protein sequence ID" value="VDL61244.1"/>
    <property type="molecule type" value="Genomic_DNA"/>
</dbReference>
<dbReference type="PROSITE" id="PS50011">
    <property type="entry name" value="PROTEIN_KINASE_DOM"/>
    <property type="match status" value="2"/>
</dbReference>
<keyword evidence="4 9" id="KW-0547">Nucleotide-binding</keyword>
<dbReference type="SUPFAM" id="SSF56112">
    <property type="entry name" value="Protein kinase-like (PK-like)"/>
    <property type="match status" value="2"/>
</dbReference>
<dbReference type="GO" id="GO:0005956">
    <property type="term" value="C:protein kinase CK2 complex"/>
    <property type="evidence" value="ECO:0007669"/>
    <property type="project" value="TreeGrafter"/>
</dbReference>
<dbReference type="InterPro" id="IPR045216">
    <property type="entry name" value="CK2_alpha"/>
</dbReference>
<evidence type="ECO:0000256" key="1">
    <source>
        <dbReference type="ARBA" id="ARBA00012513"/>
    </source>
</evidence>
<dbReference type="FunFam" id="1.10.510.10:FF:000459">
    <property type="entry name" value="Casein kinase II subunit alpha"/>
    <property type="match status" value="1"/>
</dbReference>
<evidence type="ECO:0000256" key="7">
    <source>
        <dbReference type="ARBA" id="ARBA00047899"/>
    </source>
</evidence>
<evidence type="ECO:0000256" key="6">
    <source>
        <dbReference type="ARBA" id="ARBA00022840"/>
    </source>
</evidence>
<keyword evidence="2" id="KW-0723">Serine/threonine-protein kinase</keyword>
<dbReference type="InterPro" id="IPR008271">
    <property type="entry name" value="Ser/Thr_kinase_AS"/>
</dbReference>
<organism evidence="13">
    <name type="scientific">Hymenolepis diminuta</name>
    <name type="common">Rat tapeworm</name>
    <dbReference type="NCBI Taxonomy" id="6216"/>
    <lineage>
        <taxon>Eukaryota</taxon>
        <taxon>Metazoa</taxon>
        <taxon>Spiralia</taxon>
        <taxon>Lophotrochozoa</taxon>
        <taxon>Platyhelminthes</taxon>
        <taxon>Cestoda</taxon>
        <taxon>Eucestoda</taxon>
        <taxon>Cyclophyllidea</taxon>
        <taxon>Hymenolepididae</taxon>
        <taxon>Hymenolepis</taxon>
    </lineage>
</organism>
<dbReference type="GO" id="GO:0006357">
    <property type="term" value="P:regulation of transcription by RNA polymerase II"/>
    <property type="evidence" value="ECO:0007669"/>
    <property type="project" value="UniProtKB-ARBA"/>
</dbReference>
<keyword evidence="6 9" id="KW-0067">ATP-binding</keyword>
<evidence type="ECO:0000256" key="4">
    <source>
        <dbReference type="ARBA" id="ARBA00022741"/>
    </source>
</evidence>
<evidence type="ECO:0000256" key="8">
    <source>
        <dbReference type="ARBA" id="ARBA00048679"/>
    </source>
</evidence>
<evidence type="ECO:0000256" key="2">
    <source>
        <dbReference type="ARBA" id="ARBA00022527"/>
    </source>
</evidence>
<evidence type="ECO:0000313" key="13">
    <source>
        <dbReference type="WBParaSite" id="HDID_0000892801-mRNA-1"/>
    </source>
</evidence>
<dbReference type="PROSITE" id="PS00108">
    <property type="entry name" value="PROTEIN_KINASE_ST"/>
    <property type="match status" value="1"/>
</dbReference>
<evidence type="ECO:0000256" key="5">
    <source>
        <dbReference type="ARBA" id="ARBA00022777"/>
    </source>
</evidence>
<dbReference type="WBParaSite" id="HDID_0000892801-mRNA-1">
    <property type="protein sequence ID" value="HDID_0000892801-mRNA-1"/>
    <property type="gene ID" value="HDID_0000892801"/>
</dbReference>
<dbReference type="AlphaFoldDB" id="A0A0R3STZ7"/>
<comment type="catalytic activity">
    <reaction evidence="7">
        <text>L-threonyl-[protein] + ATP = O-phospho-L-threonyl-[protein] + ADP + H(+)</text>
        <dbReference type="Rhea" id="RHEA:46608"/>
        <dbReference type="Rhea" id="RHEA-COMP:11060"/>
        <dbReference type="Rhea" id="RHEA-COMP:11605"/>
        <dbReference type="ChEBI" id="CHEBI:15378"/>
        <dbReference type="ChEBI" id="CHEBI:30013"/>
        <dbReference type="ChEBI" id="CHEBI:30616"/>
        <dbReference type="ChEBI" id="CHEBI:61977"/>
        <dbReference type="ChEBI" id="CHEBI:456216"/>
        <dbReference type="EC" id="2.7.11.1"/>
    </reaction>
</comment>
<name>A0A0R3STZ7_HYMDI</name>
<dbReference type="EC" id="2.7.11.1" evidence="1"/>
<evidence type="ECO:0000256" key="9">
    <source>
        <dbReference type="PROSITE-ProRule" id="PRU10141"/>
    </source>
</evidence>
<reference evidence="11 12" key="2">
    <citation type="submission" date="2018-11" db="EMBL/GenBank/DDBJ databases">
        <authorList>
            <consortium name="Pathogen Informatics"/>
        </authorList>
    </citation>
    <scope>NUCLEOTIDE SEQUENCE [LARGE SCALE GENOMIC DNA]</scope>
</reference>
<evidence type="ECO:0000256" key="3">
    <source>
        <dbReference type="ARBA" id="ARBA00022679"/>
    </source>
</evidence>
<dbReference type="GO" id="GO:0004674">
    <property type="term" value="F:protein serine/threonine kinase activity"/>
    <property type="evidence" value="ECO:0007669"/>
    <property type="project" value="UniProtKB-KW"/>
</dbReference>
<dbReference type="InterPro" id="IPR011009">
    <property type="entry name" value="Kinase-like_dom_sf"/>
</dbReference>
<keyword evidence="5" id="KW-0418">Kinase</keyword>
<dbReference type="GO" id="GO:0031981">
    <property type="term" value="C:nuclear lumen"/>
    <property type="evidence" value="ECO:0007669"/>
    <property type="project" value="UniProtKB-ARBA"/>
</dbReference>
<feature type="domain" description="Protein kinase" evidence="10">
    <location>
        <begin position="329"/>
        <end position="628"/>
    </location>
</feature>
<comment type="catalytic activity">
    <reaction evidence="8">
        <text>L-seryl-[protein] + ATP = O-phospho-L-seryl-[protein] + ADP + H(+)</text>
        <dbReference type="Rhea" id="RHEA:17989"/>
        <dbReference type="Rhea" id="RHEA-COMP:9863"/>
        <dbReference type="Rhea" id="RHEA-COMP:11604"/>
        <dbReference type="ChEBI" id="CHEBI:15378"/>
        <dbReference type="ChEBI" id="CHEBI:29999"/>
        <dbReference type="ChEBI" id="CHEBI:30616"/>
        <dbReference type="ChEBI" id="CHEBI:83421"/>
        <dbReference type="ChEBI" id="CHEBI:456216"/>
        <dbReference type="EC" id="2.7.11.1"/>
    </reaction>
</comment>
<feature type="domain" description="Protein kinase" evidence="10">
    <location>
        <begin position="1"/>
        <end position="307"/>
    </location>
</feature>
<gene>
    <name evidence="11" type="ORF">HDID_LOCUS8926</name>
</gene>
<reference evidence="13" key="1">
    <citation type="submission" date="2017-02" db="UniProtKB">
        <authorList>
            <consortium name="WormBaseParasite"/>
        </authorList>
    </citation>
    <scope>IDENTIFICATION</scope>
</reference>
<feature type="binding site" evidence="9">
    <location>
        <position position="364"/>
    </location>
    <ligand>
        <name>ATP</name>
        <dbReference type="ChEBI" id="CHEBI:30616"/>
    </ligand>
</feature>
<dbReference type="PANTHER" id="PTHR24054:SF0">
    <property type="entry name" value="CASEIN KINASE II SUBUNIT ALPHA"/>
    <property type="match status" value="1"/>
</dbReference>
<dbReference type="InterPro" id="IPR000719">
    <property type="entry name" value="Prot_kinase_dom"/>
</dbReference>
<dbReference type="GO" id="GO:0051726">
    <property type="term" value="P:regulation of cell cycle"/>
    <property type="evidence" value="ECO:0007669"/>
    <property type="project" value="TreeGrafter"/>
</dbReference>
<dbReference type="PROSITE" id="PS00107">
    <property type="entry name" value="PROTEIN_KINASE_ATP"/>
    <property type="match status" value="1"/>
</dbReference>
<dbReference type="Pfam" id="PF00069">
    <property type="entry name" value="Pkinase"/>
    <property type="match status" value="2"/>
</dbReference>